<dbReference type="AlphaFoldDB" id="A0A286UDU0"/>
<feature type="compositionally biased region" description="Low complexity" evidence="1">
    <location>
        <begin position="1"/>
        <end position="20"/>
    </location>
</feature>
<dbReference type="EMBL" id="NBII01000006">
    <property type="protein sequence ID" value="PAV17766.1"/>
    <property type="molecule type" value="Genomic_DNA"/>
</dbReference>
<protein>
    <submittedName>
        <fullName evidence="2">Uncharacterized protein</fullName>
    </submittedName>
</protein>
<accession>A0A286UDU0</accession>
<evidence type="ECO:0000313" key="2">
    <source>
        <dbReference type="EMBL" id="PAV17766.1"/>
    </source>
</evidence>
<proteinExistence type="predicted"/>
<dbReference type="InParanoid" id="A0A286UDU0"/>
<gene>
    <name evidence="2" type="ORF">PNOK_0625200</name>
</gene>
<comment type="caution">
    <text evidence="2">The sequence shown here is derived from an EMBL/GenBank/DDBJ whole genome shotgun (WGS) entry which is preliminary data.</text>
</comment>
<evidence type="ECO:0000313" key="3">
    <source>
        <dbReference type="Proteomes" id="UP000217199"/>
    </source>
</evidence>
<dbReference type="Proteomes" id="UP000217199">
    <property type="component" value="Unassembled WGS sequence"/>
</dbReference>
<keyword evidence="3" id="KW-1185">Reference proteome</keyword>
<name>A0A286UDU0_9AGAM</name>
<organism evidence="2 3">
    <name type="scientific">Pyrrhoderma noxium</name>
    <dbReference type="NCBI Taxonomy" id="2282107"/>
    <lineage>
        <taxon>Eukaryota</taxon>
        <taxon>Fungi</taxon>
        <taxon>Dikarya</taxon>
        <taxon>Basidiomycota</taxon>
        <taxon>Agaricomycotina</taxon>
        <taxon>Agaricomycetes</taxon>
        <taxon>Hymenochaetales</taxon>
        <taxon>Hymenochaetaceae</taxon>
        <taxon>Pyrrhoderma</taxon>
    </lineage>
</organism>
<reference evidence="2 3" key="1">
    <citation type="journal article" date="2017" name="Mol. Ecol.">
        <title>Comparative and population genomic landscape of Phellinus noxius: A hypervariable fungus causing root rot in trees.</title>
        <authorList>
            <person name="Chung C.L."/>
            <person name="Lee T.J."/>
            <person name="Akiba M."/>
            <person name="Lee H.H."/>
            <person name="Kuo T.H."/>
            <person name="Liu D."/>
            <person name="Ke H.M."/>
            <person name="Yokoi T."/>
            <person name="Roa M.B."/>
            <person name="Lu M.J."/>
            <person name="Chang Y.Y."/>
            <person name="Ann P.J."/>
            <person name="Tsai J.N."/>
            <person name="Chen C.Y."/>
            <person name="Tzean S.S."/>
            <person name="Ota Y."/>
            <person name="Hattori T."/>
            <person name="Sahashi N."/>
            <person name="Liou R.F."/>
            <person name="Kikuchi T."/>
            <person name="Tsai I.J."/>
        </authorList>
    </citation>
    <scope>NUCLEOTIDE SEQUENCE [LARGE SCALE GENOMIC DNA]</scope>
    <source>
        <strain evidence="2 3">FFPRI411160</strain>
    </source>
</reference>
<evidence type="ECO:0000256" key="1">
    <source>
        <dbReference type="SAM" id="MobiDB-lite"/>
    </source>
</evidence>
<feature type="region of interest" description="Disordered" evidence="1">
    <location>
        <begin position="1"/>
        <end position="30"/>
    </location>
</feature>
<sequence length="80" mass="8448">MSQNARPTSNSTTSNSRSNPQNAKQGGKSHILVKEPTTGIAENNLNKAAGSSPKFKAQTNPIFVGNVSAANVKKFYPDSD</sequence>